<dbReference type="PANTHER" id="PTHR18966">
    <property type="entry name" value="IONOTROPIC GLUTAMATE RECEPTOR"/>
    <property type="match status" value="1"/>
</dbReference>
<evidence type="ECO:0000256" key="4">
    <source>
        <dbReference type="ARBA" id="ARBA00022989"/>
    </source>
</evidence>
<evidence type="ECO:0000256" key="8">
    <source>
        <dbReference type="ARBA" id="ARBA00023180"/>
    </source>
</evidence>
<dbReference type="SMART" id="SM00079">
    <property type="entry name" value="PBPe"/>
    <property type="match status" value="1"/>
</dbReference>
<evidence type="ECO:0000256" key="9">
    <source>
        <dbReference type="ARBA" id="ARBA00023286"/>
    </source>
</evidence>
<reference evidence="14" key="1">
    <citation type="journal article" date="2023" name="Proc. Natl. Acad. Sci. U.S.A.">
        <title>Genomic and structural basis for evolution of tropane alkaloid biosynthesis.</title>
        <authorList>
            <person name="Wanga Y.-J."/>
            <person name="Taina T."/>
            <person name="Yua J.-Y."/>
            <person name="Lia J."/>
            <person name="Xua B."/>
            <person name="Chenc J."/>
            <person name="D'Auriad J.C."/>
            <person name="Huanga J.-P."/>
            <person name="Huanga S.-X."/>
        </authorList>
    </citation>
    <scope>NUCLEOTIDE SEQUENCE [LARGE SCALE GENOMIC DNA]</scope>
    <source>
        <strain evidence="14">cv. KIB-2019</strain>
    </source>
</reference>
<dbReference type="FunFam" id="3.40.190.10:FF:000039">
    <property type="entry name" value="Glutamate receptor"/>
    <property type="match status" value="1"/>
</dbReference>
<evidence type="ECO:0000313" key="14">
    <source>
        <dbReference type="Proteomes" id="UP001152561"/>
    </source>
</evidence>
<dbReference type="InterPro" id="IPR028082">
    <property type="entry name" value="Peripla_BP_I"/>
</dbReference>
<comment type="caution">
    <text evidence="13">The sequence shown here is derived from an EMBL/GenBank/DDBJ whole genome shotgun (WGS) entry which is preliminary data.</text>
</comment>
<dbReference type="SUPFAM" id="SSF53822">
    <property type="entry name" value="Periplasmic binding protein-like I"/>
    <property type="match status" value="1"/>
</dbReference>
<keyword evidence="14" id="KW-1185">Reference proteome</keyword>
<accession>A0A9Q1LN31</accession>
<keyword evidence="5" id="KW-0406">Ion transport</keyword>
<dbReference type="GO" id="GO:0016020">
    <property type="term" value="C:membrane"/>
    <property type="evidence" value="ECO:0007669"/>
    <property type="project" value="UniProtKB-SubCell"/>
</dbReference>
<protein>
    <recommendedName>
        <fullName evidence="12">Ionotropic glutamate receptor C-terminal domain-containing protein</fullName>
    </recommendedName>
</protein>
<feature type="domain" description="Ionotropic glutamate receptor C-terminal" evidence="12">
    <location>
        <begin position="29"/>
        <end position="230"/>
    </location>
</feature>
<evidence type="ECO:0000256" key="6">
    <source>
        <dbReference type="ARBA" id="ARBA00023136"/>
    </source>
</evidence>
<dbReference type="Pfam" id="PF01094">
    <property type="entry name" value="ANF_receptor"/>
    <property type="match status" value="1"/>
</dbReference>
<dbReference type="Pfam" id="PF00060">
    <property type="entry name" value="Lig_chan"/>
    <property type="match status" value="1"/>
</dbReference>
<evidence type="ECO:0000256" key="10">
    <source>
        <dbReference type="ARBA" id="ARBA00023303"/>
    </source>
</evidence>
<keyword evidence="3 11" id="KW-0812">Transmembrane</keyword>
<sequence length="338" mass="38068">MYPYFLRTVINNYFQMYAIADLVDYYGWKEVIAIFVDDDNGRNRISVLGDALTKKRAKISYKAAFSLGATKSDIDDLFSFSTMFFAHRENTLTMLGRCVMIFWLFVVLIINSSYTTSLTSLLIVQKLSSGIEGIDSLISSPDPIGVQDSMLQKGPQGGGVAAIVDVLPYVELFLSNNKCIFRTVGQEFNKSGWGFAFQRDSPLSIDLSTAILQLSENGELQRIHDKWLSNNGCSSQNNQVDDTRLSLSSFWGLYVICGSTCAVALIVFFCSVYCQFLRCAPEIEETEISEPLSARSSRRTLRLYSFKDLIDFVDKREVEIKEILKRKNSDNKKESSPA</sequence>
<proteinExistence type="predicted"/>
<dbReference type="InterPro" id="IPR015683">
    <property type="entry name" value="Ionotropic_Glu_rcpt"/>
</dbReference>
<keyword evidence="7" id="KW-0675">Receptor</keyword>
<dbReference type="EMBL" id="JAJAGQ010000016">
    <property type="protein sequence ID" value="KAJ8540003.1"/>
    <property type="molecule type" value="Genomic_DNA"/>
</dbReference>
<keyword evidence="6 11" id="KW-0472">Membrane</keyword>
<comment type="subcellular location">
    <subcellularLocation>
        <location evidence="1">Membrane</location>
        <topology evidence="1">Multi-pass membrane protein</topology>
    </subcellularLocation>
</comment>
<name>A0A9Q1LN31_9SOLA</name>
<evidence type="ECO:0000259" key="12">
    <source>
        <dbReference type="SMART" id="SM00079"/>
    </source>
</evidence>
<dbReference type="Proteomes" id="UP001152561">
    <property type="component" value="Unassembled WGS sequence"/>
</dbReference>
<gene>
    <name evidence="13" type="ORF">K7X08_026392</name>
</gene>
<evidence type="ECO:0000313" key="13">
    <source>
        <dbReference type="EMBL" id="KAJ8540003.1"/>
    </source>
</evidence>
<keyword evidence="9" id="KW-1071">Ligand-gated ion channel</keyword>
<dbReference type="InterPro" id="IPR001320">
    <property type="entry name" value="Iontro_rcpt_C"/>
</dbReference>
<evidence type="ECO:0000256" key="7">
    <source>
        <dbReference type="ARBA" id="ARBA00023170"/>
    </source>
</evidence>
<dbReference type="Gene3D" id="3.40.50.2300">
    <property type="match status" value="2"/>
</dbReference>
<keyword evidence="4 11" id="KW-1133">Transmembrane helix</keyword>
<keyword evidence="8" id="KW-0325">Glycoprotein</keyword>
<evidence type="ECO:0000256" key="1">
    <source>
        <dbReference type="ARBA" id="ARBA00004141"/>
    </source>
</evidence>
<dbReference type="InterPro" id="IPR001828">
    <property type="entry name" value="ANF_lig-bd_rcpt"/>
</dbReference>
<keyword evidence="2" id="KW-0813">Transport</keyword>
<evidence type="ECO:0000256" key="5">
    <source>
        <dbReference type="ARBA" id="ARBA00023065"/>
    </source>
</evidence>
<organism evidence="13 14">
    <name type="scientific">Anisodus acutangulus</name>
    <dbReference type="NCBI Taxonomy" id="402998"/>
    <lineage>
        <taxon>Eukaryota</taxon>
        <taxon>Viridiplantae</taxon>
        <taxon>Streptophyta</taxon>
        <taxon>Embryophyta</taxon>
        <taxon>Tracheophyta</taxon>
        <taxon>Spermatophyta</taxon>
        <taxon>Magnoliopsida</taxon>
        <taxon>eudicotyledons</taxon>
        <taxon>Gunneridae</taxon>
        <taxon>Pentapetalae</taxon>
        <taxon>asterids</taxon>
        <taxon>lamiids</taxon>
        <taxon>Solanales</taxon>
        <taxon>Solanaceae</taxon>
        <taxon>Solanoideae</taxon>
        <taxon>Hyoscyameae</taxon>
        <taxon>Anisodus</taxon>
    </lineage>
</organism>
<dbReference type="OrthoDB" id="5984008at2759"/>
<evidence type="ECO:0000256" key="11">
    <source>
        <dbReference type="SAM" id="Phobius"/>
    </source>
</evidence>
<dbReference type="Gene3D" id="3.40.190.10">
    <property type="entry name" value="Periplasmic binding protein-like II"/>
    <property type="match status" value="2"/>
</dbReference>
<evidence type="ECO:0000256" key="2">
    <source>
        <dbReference type="ARBA" id="ARBA00022448"/>
    </source>
</evidence>
<feature type="transmembrane region" description="Helical" evidence="11">
    <location>
        <begin position="94"/>
        <end position="114"/>
    </location>
</feature>
<dbReference type="FunFam" id="3.40.190.10:FF:000109">
    <property type="entry name" value="Glutamate receptor"/>
    <property type="match status" value="1"/>
</dbReference>
<keyword evidence="10" id="KW-0407">Ion channel</keyword>
<dbReference type="AlphaFoldDB" id="A0A9Q1LN31"/>
<evidence type="ECO:0000256" key="3">
    <source>
        <dbReference type="ARBA" id="ARBA00022692"/>
    </source>
</evidence>
<dbReference type="SUPFAM" id="SSF53850">
    <property type="entry name" value="Periplasmic binding protein-like II"/>
    <property type="match status" value="1"/>
</dbReference>
<feature type="transmembrane region" description="Helical" evidence="11">
    <location>
        <begin position="251"/>
        <end position="274"/>
    </location>
</feature>
<dbReference type="GO" id="GO:0015276">
    <property type="term" value="F:ligand-gated monoatomic ion channel activity"/>
    <property type="evidence" value="ECO:0007669"/>
    <property type="project" value="InterPro"/>
</dbReference>